<reference evidence="2 3" key="1">
    <citation type="submission" date="2013-07" db="EMBL/GenBank/DDBJ databases">
        <title>The Genome Sequence of Kwoniella mangroviensis CBS10435.</title>
        <authorList>
            <consortium name="The Broad Institute Genome Sequencing Platform"/>
            <person name="Cuomo C."/>
            <person name="Litvintseva A."/>
            <person name="Chen Y."/>
            <person name="Heitman J."/>
            <person name="Sun S."/>
            <person name="Springer D."/>
            <person name="Dromer F."/>
            <person name="Young S.K."/>
            <person name="Zeng Q."/>
            <person name="Gargeya S."/>
            <person name="Fitzgerald M."/>
            <person name="Abouelleil A."/>
            <person name="Alvarado L."/>
            <person name="Berlin A.M."/>
            <person name="Chapman S.B."/>
            <person name="Dewar J."/>
            <person name="Goldberg J."/>
            <person name="Griggs A."/>
            <person name="Gujja S."/>
            <person name="Hansen M."/>
            <person name="Howarth C."/>
            <person name="Imamovic A."/>
            <person name="Larimer J."/>
            <person name="McCowan C."/>
            <person name="Murphy C."/>
            <person name="Pearson M."/>
            <person name="Priest M."/>
            <person name="Roberts A."/>
            <person name="Saif S."/>
            <person name="Shea T."/>
            <person name="Sykes S."/>
            <person name="Wortman J."/>
            <person name="Nusbaum C."/>
            <person name="Birren B."/>
        </authorList>
    </citation>
    <scope>NUCLEOTIDE SEQUENCE [LARGE SCALE GENOMIC DNA]</scope>
    <source>
        <strain evidence="2 3">CBS 10435</strain>
    </source>
</reference>
<protein>
    <submittedName>
        <fullName evidence="2">Uncharacterized protein</fullName>
    </submittedName>
</protein>
<keyword evidence="3" id="KW-1185">Reference proteome</keyword>
<name>A0A1B9J307_9TREE</name>
<dbReference type="AlphaFoldDB" id="A0A1B9J307"/>
<evidence type="ECO:0000313" key="3">
    <source>
        <dbReference type="Proteomes" id="UP000092583"/>
    </source>
</evidence>
<feature type="compositionally biased region" description="Polar residues" evidence="1">
    <location>
        <begin position="75"/>
        <end position="95"/>
    </location>
</feature>
<dbReference type="Proteomes" id="UP000092583">
    <property type="component" value="Unassembled WGS sequence"/>
</dbReference>
<feature type="region of interest" description="Disordered" evidence="1">
    <location>
        <begin position="75"/>
        <end position="124"/>
    </location>
</feature>
<dbReference type="EMBL" id="KI669459">
    <property type="protein sequence ID" value="OCF62145.1"/>
    <property type="molecule type" value="Genomic_DNA"/>
</dbReference>
<evidence type="ECO:0000256" key="1">
    <source>
        <dbReference type="SAM" id="MobiDB-lite"/>
    </source>
</evidence>
<sequence length="124" mass="13210">MSSYLPSDCKDERAATIPLSPTVSPPCGLSPHPAPLPSSVPLRFACPSPVLFSTLSYSSRPPALFPLSPRVITLAPTQPTQSQQVRKRPLQSSSLPPEDLGTESEDENANEMETPVVRGNSSSP</sequence>
<gene>
    <name evidence="2" type="ORF">L486_01812</name>
</gene>
<feature type="compositionally biased region" description="Acidic residues" evidence="1">
    <location>
        <begin position="100"/>
        <end position="110"/>
    </location>
</feature>
<reference evidence="3" key="2">
    <citation type="submission" date="2013-12" db="EMBL/GenBank/DDBJ databases">
        <title>Evolution of pathogenesis and genome organization in the Tremellales.</title>
        <authorList>
            <person name="Cuomo C."/>
            <person name="Litvintseva A."/>
            <person name="Heitman J."/>
            <person name="Chen Y."/>
            <person name="Sun S."/>
            <person name="Springer D."/>
            <person name="Dromer F."/>
            <person name="Young S."/>
            <person name="Zeng Q."/>
            <person name="Chapman S."/>
            <person name="Gujja S."/>
            <person name="Saif S."/>
            <person name="Birren B."/>
        </authorList>
    </citation>
    <scope>NUCLEOTIDE SEQUENCE [LARGE SCALE GENOMIC DNA]</scope>
    <source>
        <strain evidence="3">CBS 10435</strain>
    </source>
</reference>
<organism evidence="2 3">
    <name type="scientific">Kwoniella mangroviensis CBS 10435</name>
    <dbReference type="NCBI Taxonomy" id="1331196"/>
    <lineage>
        <taxon>Eukaryota</taxon>
        <taxon>Fungi</taxon>
        <taxon>Dikarya</taxon>
        <taxon>Basidiomycota</taxon>
        <taxon>Agaricomycotina</taxon>
        <taxon>Tremellomycetes</taxon>
        <taxon>Tremellales</taxon>
        <taxon>Cryptococcaceae</taxon>
        <taxon>Kwoniella</taxon>
    </lineage>
</organism>
<accession>A0A1B9J307</accession>
<proteinExistence type="predicted"/>
<evidence type="ECO:0000313" key="2">
    <source>
        <dbReference type="EMBL" id="OCF62145.1"/>
    </source>
</evidence>